<evidence type="ECO:0000256" key="1">
    <source>
        <dbReference type="SAM" id="Coils"/>
    </source>
</evidence>
<name>A0AAE0FF30_9CHLO</name>
<gene>
    <name evidence="2" type="ORF">CYMTET_32424</name>
</gene>
<dbReference type="Proteomes" id="UP001190700">
    <property type="component" value="Unassembled WGS sequence"/>
</dbReference>
<dbReference type="EMBL" id="LGRX02019467">
    <property type="protein sequence ID" value="KAK3258535.1"/>
    <property type="molecule type" value="Genomic_DNA"/>
</dbReference>
<organism evidence="2 3">
    <name type="scientific">Cymbomonas tetramitiformis</name>
    <dbReference type="NCBI Taxonomy" id="36881"/>
    <lineage>
        <taxon>Eukaryota</taxon>
        <taxon>Viridiplantae</taxon>
        <taxon>Chlorophyta</taxon>
        <taxon>Pyramimonadophyceae</taxon>
        <taxon>Pyramimonadales</taxon>
        <taxon>Pyramimonadaceae</taxon>
        <taxon>Cymbomonas</taxon>
    </lineage>
</organism>
<sequence length="219" mass="24841">GERDLWMARAKEAEATLEAKREALADRMKAESDSVKAAREAAAARVQREAAGSRAVRMEMETEVNNAKVEASNARRELQKFQREAADAHHRLEPLTKQLDEARLEIETKTSALWAAEHALEVSAAEKLKLREENDQMKIETTRALAQSQGLKNSLLEELSANSHSKETMLRHEEEKDLLKADVRKAYEQVEDQILEANKARNAALHAQELMEKKQIHVR</sequence>
<evidence type="ECO:0000313" key="2">
    <source>
        <dbReference type="EMBL" id="KAK3258535.1"/>
    </source>
</evidence>
<feature type="coiled-coil region" evidence="1">
    <location>
        <begin position="169"/>
        <end position="200"/>
    </location>
</feature>
<keyword evidence="1" id="KW-0175">Coiled coil</keyword>
<protein>
    <submittedName>
        <fullName evidence="2">Uncharacterized protein</fullName>
    </submittedName>
</protein>
<feature type="non-terminal residue" evidence="2">
    <location>
        <position position="1"/>
    </location>
</feature>
<reference evidence="2 3" key="1">
    <citation type="journal article" date="2015" name="Genome Biol. Evol.">
        <title>Comparative Genomics of a Bacterivorous Green Alga Reveals Evolutionary Causalities and Consequences of Phago-Mixotrophic Mode of Nutrition.</title>
        <authorList>
            <person name="Burns J.A."/>
            <person name="Paasch A."/>
            <person name="Narechania A."/>
            <person name="Kim E."/>
        </authorList>
    </citation>
    <scope>NUCLEOTIDE SEQUENCE [LARGE SCALE GENOMIC DNA]</scope>
    <source>
        <strain evidence="2 3">PLY_AMNH</strain>
    </source>
</reference>
<dbReference type="AlphaFoldDB" id="A0AAE0FF30"/>
<keyword evidence="3" id="KW-1185">Reference proteome</keyword>
<proteinExistence type="predicted"/>
<comment type="caution">
    <text evidence="2">The sequence shown here is derived from an EMBL/GenBank/DDBJ whole genome shotgun (WGS) entry which is preliminary data.</text>
</comment>
<evidence type="ECO:0000313" key="3">
    <source>
        <dbReference type="Proteomes" id="UP001190700"/>
    </source>
</evidence>
<feature type="coiled-coil region" evidence="1">
    <location>
        <begin position="57"/>
        <end position="91"/>
    </location>
</feature>
<accession>A0AAE0FF30</accession>